<dbReference type="SUPFAM" id="SSF52172">
    <property type="entry name" value="CheY-like"/>
    <property type="match status" value="1"/>
</dbReference>
<comment type="caution">
    <text evidence="8">The sequence shown here is derived from an EMBL/GenBank/DDBJ whole genome shotgun (WGS) entry which is preliminary data.</text>
</comment>
<evidence type="ECO:0000256" key="1">
    <source>
        <dbReference type="ARBA" id="ARBA00022553"/>
    </source>
</evidence>
<organism evidence="8 9">
    <name type="scientific">Actinoplanes xinjiangensis</name>
    <dbReference type="NCBI Taxonomy" id="512350"/>
    <lineage>
        <taxon>Bacteria</taxon>
        <taxon>Bacillati</taxon>
        <taxon>Actinomycetota</taxon>
        <taxon>Actinomycetes</taxon>
        <taxon>Micromonosporales</taxon>
        <taxon>Micromonosporaceae</taxon>
        <taxon>Actinoplanes</taxon>
    </lineage>
</organism>
<keyword evidence="4" id="KW-0804">Transcription</keyword>
<dbReference type="SMART" id="SM00421">
    <property type="entry name" value="HTH_LUXR"/>
    <property type="match status" value="1"/>
</dbReference>
<dbReference type="RefSeq" id="WP_109601733.1">
    <property type="nucleotide sequence ID" value="NZ_BONA01000083.1"/>
</dbReference>
<dbReference type="Gene3D" id="1.10.10.10">
    <property type="entry name" value="Winged helix-like DNA-binding domain superfamily/Winged helix DNA-binding domain"/>
    <property type="match status" value="1"/>
</dbReference>
<dbReference type="Gene3D" id="3.40.50.2300">
    <property type="match status" value="1"/>
</dbReference>
<keyword evidence="9" id="KW-1185">Reference proteome</keyword>
<dbReference type="Pfam" id="PF00196">
    <property type="entry name" value="GerE"/>
    <property type="match status" value="1"/>
</dbReference>
<evidence type="ECO:0000313" key="8">
    <source>
        <dbReference type="EMBL" id="PWK33296.1"/>
    </source>
</evidence>
<reference evidence="8 9" key="1">
    <citation type="submission" date="2018-05" db="EMBL/GenBank/DDBJ databases">
        <title>Genomic Encyclopedia of Archaeal and Bacterial Type Strains, Phase II (KMG-II): from individual species to whole genera.</title>
        <authorList>
            <person name="Goeker M."/>
        </authorList>
    </citation>
    <scope>NUCLEOTIDE SEQUENCE [LARGE SCALE GENOMIC DNA]</scope>
    <source>
        <strain evidence="8 9">DSM 45184</strain>
    </source>
</reference>
<dbReference type="InterPro" id="IPR039420">
    <property type="entry name" value="WalR-like"/>
</dbReference>
<evidence type="ECO:0000313" key="9">
    <source>
        <dbReference type="Proteomes" id="UP000245697"/>
    </source>
</evidence>
<evidence type="ECO:0000256" key="2">
    <source>
        <dbReference type="ARBA" id="ARBA00023015"/>
    </source>
</evidence>
<keyword evidence="1 5" id="KW-0597">Phosphoprotein</keyword>
<dbReference type="SMART" id="SM00448">
    <property type="entry name" value="REC"/>
    <property type="match status" value="1"/>
</dbReference>
<dbReference type="InterPro" id="IPR000792">
    <property type="entry name" value="Tscrpt_reg_LuxR_C"/>
</dbReference>
<protein>
    <submittedName>
        <fullName evidence="8">DNA-binding NarL/FixJ family response regulator</fullName>
    </submittedName>
</protein>
<evidence type="ECO:0000256" key="4">
    <source>
        <dbReference type="ARBA" id="ARBA00023163"/>
    </source>
</evidence>
<dbReference type="PANTHER" id="PTHR43214">
    <property type="entry name" value="TWO-COMPONENT RESPONSE REGULATOR"/>
    <property type="match status" value="1"/>
</dbReference>
<sequence length="212" mass="23224">MRVALAEDSTIFRNSLTLLLDAMGIDVVLAVGDGPALIAGIAGDPPDTVVLDARMPPSGDQEGFRVAERVHRLYPQVGILLFSNYKFHTYARRLLEQVPAGVGYLVKDSVSDNGVLADAIRRVAAGEVVLDDVIAQRISDAAPQDLSSTEREVLRHVASGLQNRAVAELMFIAEVAVERHLTSIFRKMNLPLEAGYNRRVLAILRWLDAQRI</sequence>
<dbReference type="GO" id="GO:0000160">
    <property type="term" value="P:phosphorelay signal transduction system"/>
    <property type="evidence" value="ECO:0007669"/>
    <property type="project" value="InterPro"/>
</dbReference>
<dbReference type="GO" id="GO:0006355">
    <property type="term" value="P:regulation of DNA-templated transcription"/>
    <property type="evidence" value="ECO:0007669"/>
    <property type="project" value="InterPro"/>
</dbReference>
<dbReference type="InterPro" id="IPR011006">
    <property type="entry name" value="CheY-like_superfamily"/>
</dbReference>
<dbReference type="InterPro" id="IPR001789">
    <property type="entry name" value="Sig_transdc_resp-reg_receiver"/>
</dbReference>
<dbReference type="CDD" id="cd06170">
    <property type="entry name" value="LuxR_C_like"/>
    <property type="match status" value="1"/>
</dbReference>
<feature type="domain" description="HTH luxR-type" evidence="6">
    <location>
        <begin position="139"/>
        <end position="204"/>
    </location>
</feature>
<proteinExistence type="predicted"/>
<dbReference type="GO" id="GO:0003677">
    <property type="term" value="F:DNA binding"/>
    <property type="evidence" value="ECO:0007669"/>
    <property type="project" value="UniProtKB-KW"/>
</dbReference>
<evidence type="ECO:0000259" key="6">
    <source>
        <dbReference type="PROSITE" id="PS50043"/>
    </source>
</evidence>
<gene>
    <name evidence="8" type="ORF">BC793_12886</name>
</gene>
<dbReference type="InterPro" id="IPR036388">
    <property type="entry name" value="WH-like_DNA-bd_sf"/>
</dbReference>
<accession>A0A316EMV3</accession>
<keyword evidence="3 8" id="KW-0238">DNA-binding</keyword>
<dbReference type="PROSITE" id="PS50110">
    <property type="entry name" value="RESPONSE_REGULATORY"/>
    <property type="match status" value="1"/>
</dbReference>
<dbReference type="SUPFAM" id="SSF46894">
    <property type="entry name" value="C-terminal effector domain of the bipartite response regulators"/>
    <property type="match status" value="1"/>
</dbReference>
<dbReference type="AlphaFoldDB" id="A0A316EMV3"/>
<feature type="modified residue" description="4-aspartylphosphate" evidence="5">
    <location>
        <position position="52"/>
    </location>
</feature>
<keyword evidence="2" id="KW-0805">Transcription regulation</keyword>
<dbReference type="InterPro" id="IPR058245">
    <property type="entry name" value="NreC/VraR/RcsB-like_REC"/>
</dbReference>
<evidence type="ECO:0000259" key="7">
    <source>
        <dbReference type="PROSITE" id="PS50110"/>
    </source>
</evidence>
<evidence type="ECO:0000256" key="5">
    <source>
        <dbReference type="PROSITE-ProRule" id="PRU00169"/>
    </source>
</evidence>
<feature type="domain" description="Response regulatory" evidence="7">
    <location>
        <begin position="2"/>
        <end position="122"/>
    </location>
</feature>
<dbReference type="EMBL" id="QGGR01000028">
    <property type="protein sequence ID" value="PWK33296.1"/>
    <property type="molecule type" value="Genomic_DNA"/>
</dbReference>
<dbReference type="PANTHER" id="PTHR43214:SF24">
    <property type="entry name" value="TRANSCRIPTIONAL REGULATORY PROTEIN NARL-RELATED"/>
    <property type="match status" value="1"/>
</dbReference>
<dbReference type="Proteomes" id="UP000245697">
    <property type="component" value="Unassembled WGS sequence"/>
</dbReference>
<dbReference type="CDD" id="cd17535">
    <property type="entry name" value="REC_NarL-like"/>
    <property type="match status" value="1"/>
</dbReference>
<evidence type="ECO:0000256" key="3">
    <source>
        <dbReference type="ARBA" id="ARBA00023125"/>
    </source>
</evidence>
<dbReference type="OrthoDB" id="4135368at2"/>
<dbReference type="Pfam" id="PF00072">
    <property type="entry name" value="Response_reg"/>
    <property type="match status" value="1"/>
</dbReference>
<name>A0A316EMV3_9ACTN</name>
<dbReference type="PRINTS" id="PR00038">
    <property type="entry name" value="HTHLUXR"/>
</dbReference>
<dbReference type="InterPro" id="IPR016032">
    <property type="entry name" value="Sig_transdc_resp-reg_C-effctor"/>
</dbReference>
<dbReference type="PROSITE" id="PS50043">
    <property type="entry name" value="HTH_LUXR_2"/>
    <property type="match status" value="1"/>
</dbReference>